<keyword evidence="2" id="KW-0843">Virulence</keyword>
<dbReference type="Proteomes" id="UP000654922">
    <property type="component" value="Unassembled WGS sequence"/>
</dbReference>
<accession>A0A8H6UXE0</accession>
<evidence type="ECO:0000256" key="1">
    <source>
        <dbReference type="ARBA" id="ARBA00022669"/>
    </source>
</evidence>
<organism evidence="3 4">
    <name type="scientific">Aspergillus felis</name>
    <dbReference type="NCBI Taxonomy" id="1287682"/>
    <lineage>
        <taxon>Eukaryota</taxon>
        <taxon>Fungi</taxon>
        <taxon>Dikarya</taxon>
        <taxon>Ascomycota</taxon>
        <taxon>Pezizomycotina</taxon>
        <taxon>Eurotiomycetes</taxon>
        <taxon>Eurotiomycetidae</taxon>
        <taxon>Eurotiales</taxon>
        <taxon>Aspergillaceae</taxon>
        <taxon>Aspergillus</taxon>
        <taxon>Aspergillus subgen. Fumigati</taxon>
    </lineage>
</organism>
<dbReference type="EMBL" id="JACBAE010001218">
    <property type="protein sequence ID" value="KAF7170337.1"/>
    <property type="molecule type" value="Genomic_DNA"/>
</dbReference>
<reference evidence="3" key="1">
    <citation type="submission" date="2020-06" db="EMBL/GenBank/DDBJ databases">
        <title>Draft genome sequences of strains closely related to Aspergillus parafelis and Aspergillus hiratsukae.</title>
        <authorList>
            <person name="Dos Santos R.A.C."/>
            <person name="Rivero-Menendez O."/>
            <person name="Steenwyk J.L."/>
            <person name="Mead M.E."/>
            <person name="Goldman G.H."/>
            <person name="Alastruey-Izquierdo A."/>
            <person name="Rokas A."/>
        </authorList>
    </citation>
    <scope>NUCLEOTIDE SEQUENCE</scope>
    <source>
        <strain evidence="3">CNM-CM5623</strain>
    </source>
</reference>
<keyword evidence="1" id="KW-0147">Chitin-binding</keyword>
<dbReference type="InterPro" id="IPR053214">
    <property type="entry name" value="LysM12-like"/>
</dbReference>
<dbReference type="OrthoDB" id="4491459at2759"/>
<comment type="caution">
    <text evidence="3">The sequence shown here is derived from an EMBL/GenBank/DDBJ whole genome shotgun (WGS) entry which is preliminary data.</text>
</comment>
<gene>
    <name evidence="3" type="ORF">CNMCM5623_002781</name>
</gene>
<dbReference type="PANTHER" id="PTHR47700">
    <property type="entry name" value="V CHITINASE, PUTATIVE (AFU_ORTHOLOGUE AFUA_6G13720)-RELATED"/>
    <property type="match status" value="1"/>
</dbReference>
<evidence type="ECO:0000313" key="4">
    <source>
        <dbReference type="Proteomes" id="UP000654922"/>
    </source>
</evidence>
<dbReference type="PANTHER" id="PTHR47700:SF1">
    <property type="entry name" value="CHITINASE"/>
    <property type="match status" value="1"/>
</dbReference>
<protein>
    <submittedName>
        <fullName evidence="3">Uncharacterized protein</fullName>
    </submittedName>
</protein>
<sequence length="166" mass="18575">MTPFWLVPLRRQERQGSESSPVLATAVEMHVPWLATSLDLIQTLFYEFSLYDQVDDPDTLHRIYACTSYGADWCNLPQSKAKTAAGVLSVNLTYDLGWWAYGALTATDISTISKQMRHYLESEQAATKSNTILSARSGLASVSTLLKLDIYSKPYSFIHFKDISGP</sequence>
<evidence type="ECO:0000313" key="3">
    <source>
        <dbReference type="EMBL" id="KAF7170337.1"/>
    </source>
</evidence>
<proteinExistence type="predicted"/>
<evidence type="ECO:0000256" key="2">
    <source>
        <dbReference type="ARBA" id="ARBA00023026"/>
    </source>
</evidence>
<dbReference type="GO" id="GO:0008061">
    <property type="term" value="F:chitin binding"/>
    <property type="evidence" value="ECO:0007669"/>
    <property type="project" value="UniProtKB-KW"/>
</dbReference>
<name>A0A8H6UXE0_9EURO</name>
<dbReference type="AlphaFoldDB" id="A0A8H6UXE0"/>